<dbReference type="PRINTS" id="PR00477">
    <property type="entry name" value="PHGLYCKINASE"/>
</dbReference>
<dbReference type="InterPro" id="IPR001576">
    <property type="entry name" value="Phosphoglycerate_kinase"/>
</dbReference>
<sequence length="681" mass="76899">MRQLLLCSAQETPFFNSFHRPVNILKLPPQRLCPHFSKGAEFREKFFIWLRLSMRGSFLAEVYAGNATRNKTLTCAGDNLLGNLPYVQTLRTFPKEELLNKVVLVRFDSALLLQEQHDWRNQSFSNAVFTIRYLLEARARILLVSDWNEKIYSRFLDLESVAEHLSAVLNCKVKPEKCIPFNMECYEKTNAIVYENLLKFKGEVGNSSKLAELLSSGVDIFVNDSFSQSHKMLASTVGITRFCYASLAGFHFEQSLYRLRNASDTCRQPYIAIIGGSNLCIKAPALRFLASICDGLVFVGMMSFTIMHALGFSVPLNMVEKGALKGAIDLIHVAKDRGIPILCPKDFWCTNEQLSRQVEIFPAHRIPEGWAPVDVGPSSLDEIGSLLTKCKKLIWIGPVTFKSFSQCIDGVSEVARMINKRCAIDCDVTIVGSMACETIMEGSLLFASLHVIENASVFWEFLEGRKLPGILALDRAYPFIINWMSIFGKPAQPLIVDIGSGNGLFLLEMGKKRKDLNFLGLEMNEKLVRRCLLSLHQFQLENGHFIATNATSTFRSIVSTYPGEVVLVSIQCPNPDFNNPEHRWSMIQRPLVEAIADLLSSNGKVFLQSDVEAVAVRMKEQFLRYGKGKLVPLRNQDDLKINGRYWLRENPFGVPSDWEKHVLERGAPMYRLIFSKSSSKD</sequence>
<dbReference type="EC" id="2.7.2.3" evidence="12"/>
<keyword evidence="15" id="KW-1185">Reference proteome</keyword>
<evidence type="ECO:0000256" key="6">
    <source>
        <dbReference type="ARBA" id="ARBA00022691"/>
    </source>
</evidence>
<comment type="catalytic activity">
    <reaction evidence="1">
        <text>guanosine(46) in tRNA + S-adenosyl-L-methionine = N(7)-methylguanosine(46) in tRNA + S-adenosyl-L-homocysteine</text>
        <dbReference type="Rhea" id="RHEA:42708"/>
        <dbReference type="Rhea" id="RHEA-COMP:10188"/>
        <dbReference type="Rhea" id="RHEA-COMP:10189"/>
        <dbReference type="ChEBI" id="CHEBI:57856"/>
        <dbReference type="ChEBI" id="CHEBI:59789"/>
        <dbReference type="ChEBI" id="CHEBI:74269"/>
        <dbReference type="ChEBI" id="CHEBI:74480"/>
        <dbReference type="EC" id="2.1.1.33"/>
    </reaction>
</comment>
<dbReference type="GO" id="GO:0006094">
    <property type="term" value="P:gluconeogenesis"/>
    <property type="evidence" value="ECO:0007669"/>
    <property type="project" value="TreeGrafter"/>
</dbReference>
<evidence type="ECO:0000256" key="13">
    <source>
        <dbReference type="RuleBase" id="RU000696"/>
    </source>
</evidence>
<evidence type="ECO:0000256" key="1">
    <source>
        <dbReference type="ARBA" id="ARBA00000142"/>
    </source>
</evidence>
<protein>
    <recommendedName>
        <fullName evidence="12">Phosphoglycerate kinase</fullName>
        <ecNumber evidence="12">2.7.2.3</ecNumber>
    </recommendedName>
</protein>
<dbReference type="GO" id="GO:0004618">
    <property type="term" value="F:phosphoglycerate kinase activity"/>
    <property type="evidence" value="ECO:0007669"/>
    <property type="project" value="UniProtKB-EC"/>
</dbReference>
<keyword evidence="5 12" id="KW-0808">Transferase</keyword>
<comment type="similarity">
    <text evidence="3 12">Belongs to the phosphoglycerate kinase family.</text>
</comment>
<dbReference type="Pfam" id="PF02390">
    <property type="entry name" value="Methyltransf_4"/>
    <property type="match status" value="1"/>
</dbReference>
<dbReference type="GO" id="GO:0043531">
    <property type="term" value="F:ADP binding"/>
    <property type="evidence" value="ECO:0007669"/>
    <property type="project" value="TreeGrafter"/>
</dbReference>
<dbReference type="EMBL" id="JAXIOK010000014">
    <property type="protein sequence ID" value="KAK4755277.1"/>
    <property type="molecule type" value="Genomic_DNA"/>
</dbReference>
<dbReference type="AlphaFoldDB" id="A0AAN7JY40"/>
<dbReference type="InterPro" id="IPR015824">
    <property type="entry name" value="Phosphoglycerate_kinase_N"/>
</dbReference>
<proteinExistence type="inferred from homology"/>
<keyword evidence="4" id="KW-0489">Methyltransferase</keyword>
<dbReference type="PANTHER" id="PTHR11406:SF32">
    <property type="entry name" value="PHOSPHOGLYCERATE KINASE"/>
    <property type="match status" value="1"/>
</dbReference>
<dbReference type="Gene3D" id="3.40.50.150">
    <property type="entry name" value="Vaccinia Virus protein VP39"/>
    <property type="match status" value="1"/>
</dbReference>
<evidence type="ECO:0000256" key="10">
    <source>
        <dbReference type="ARBA" id="ARBA00022840"/>
    </source>
</evidence>
<evidence type="ECO:0000256" key="11">
    <source>
        <dbReference type="ARBA" id="ARBA00022842"/>
    </source>
</evidence>
<dbReference type="InterPro" id="IPR029063">
    <property type="entry name" value="SAM-dependent_MTases_sf"/>
</dbReference>
<dbReference type="InterPro" id="IPR036043">
    <property type="entry name" value="Phosphoglycerate_kinase_sf"/>
</dbReference>
<dbReference type="CDD" id="cd02440">
    <property type="entry name" value="AdoMet_MTases"/>
    <property type="match status" value="1"/>
</dbReference>
<dbReference type="GO" id="GO:0006096">
    <property type="term" value="P:glycolytic process"/>
    <property type="evidence" value="ECO:0007669"/>
    <property type="project" value="InterPro"/>
</dbReference>
<reference evidence="14 15" key="1">
    <citation type="journal article" date="2023" name="Hortic Res">
        <title>Pangenome of water caltrop reveals structural variations and asymmetric subgenome divergence after allopolyploidization.</title>
        <authorList>
            <person name="Zhang X."/>
            <person name="Chen Y."/>
            <person name="Wang L."/>
            <person name="Yuan Y."/>
            <person name="Fang M."/>
            <person name="Shi L."/>
            <person name="Lu R."/>
            <person name="Comes H.P."/>
            <person name="Ma Y."/>
            <person name="Chen Y."/>
            <person name="Huang G."/>
            <person name="Zhou Y."/>
            <person name="Zheng Z."/>
            <person name="Qiu Y."/>
        </authorList>
    </citation>
    <scope>NUCLEOTIDE SEQUENCE [LARGE SCALE GENOMIC DNA]</scope>
    <source>
        <tissue evidence="14">Roots</tissue>
    </source>
</reference>
<accession>A0AAN7JY40</accession>
<keyword evidence="7" id="KW-0819">tRNA processing</keyword>
<evidence type="ECO:0000313" key="14">
    <source>
        <dbReference type="EMBL" id="KAK4755277.1"/>
    </source>
</evidence>
<comment type="caution">
    <text evidence="14">The sequence shown here is derived from an EMBL/GenBank/DDBJ whole genome shotgun (WGS) entry which is preliminary data.</text>
</comment>
<keyword evidence="6" id="KW-0949">S-adenosyl-L-methionine</keyword>
<comment type="catalytic activity">
    <reaction evidence="12">
        <text>(2R)-3-phosphoglycerate + ATP = (2R)-3-phospho-glyceroyl phosphate + ADP</text>
        <dbReference type="Rhea" id="RHEA:14801"/>
        <dbReference type="ChEBI" id="CHEBI:30616"/>
        <dbReference type="ChEBI" id="CHEBI:57604"/>
        <dbReference type="ChEBI" id="CHEBI:58272"/>
        <dbReference type="ChEBI" id="CHEBI:456216"/>
        <dbReference type="EC" id="2.7.2.3"/>
    </reaction>
</comment>
<evidence type="ECO:0000256" key="12">
    <source>
        <dbReference type="RuleBase" id="RU000532"/>
    </source>
</evidence>
<dbReference type="GO" id="GO:0005829">
    <property type="term" value="C:cytosol"/>
    <property type="evidence" value="ECO:0007669"/>
    <property type="project" value="TreeGrafter"/>
</dbReference>
<evidence type="ECO:0000256" key="5">
    <source>
        <dbReference type="ARBA" id="ARBA00022679"/>
    </source>
</evidence>
<dbReference type="InterPro" id="IPR003358">
    <property type="entry name" value="tRNA_(Gua-N-7)_MeTrfase_Trmb"/>
</dbReference>
<evidence type="ECO:0000256" key="4">
    <source>
        <dbReference type="ARBA" id="ARBA00022603"/>
    </source>
</evidence>
<comment type="cofactor">
    <cofactor evidence="2">
        <name>Mg(2+)</name>
        <dbReference type="ChEBI" id="CHEBI:18420"/>
    </cofactor>
</comment>
<dbReference type="GO" id="GO:0008176">
    <property type="term" value="F:tRNA (guanine(46)-N7)-methyltransferase activity"/>
    <property type="evidence" value="ECO:0007669"/>
    <property type="project" value="UniProtKB-EC"/>
</dbReference>
<dbReference type="PROSITE" id="PS51625">
    <property type="entry name" value="SAM_MT_TRMB"/>
    <property type="match status" value="1"/>
</dbReference>
<dbReference type="Pfam" id="PF00162">
    <property type="entry name" value="PGK"/>
    <property type="match status" value="1"/>
</dbReference>
<organism evidence="14 15">
    <name type="scientific">Trapa incisa</name>
    <dbReference type="NCBI Taxonomy" id="236973"/>
    <lineage>
        <taxon>Eukaryota</taxon>
        <taxon>Viridiplantae</taxon>
        <taxon>Streptophyta</taxon>
        <taxon>Embryophyta</taxon>
        <taxon>Tracheophyta</taxon>
        <taxon>Spermatophyta</taxon>
        <taxon>Magnoliopsida</taxon>
        <taxon>eudicotyledons</taxon>
        <taxon>Gunneridae</taxon>
        <taxon>Pentapetalae</taxon>
        <taxon>rosids</taxon>
        <taxon>malvids</taxon>
        <taxon>Myrtales</taxon>
        <taxon>Lythraceae</taxon>
        <taxon>Trapa</taxon>
    </lineage>
</organism>
<dbReference type="GO" id="GO:0005524">
    <property type="term" value="F:ATP binding"/>
    <property type="evidence" value="ECO:0007669"/>
    <property type="project" value="UniProtKB-KW"/>
</dbReference>
<dbReference type="Proteomes" id="UP001345219">
    <property type="component" value="Chromosome 8"/>
</dbReference>
<comment type="subunit">
    <text evidence="13">Monomer.</text>
</comment>
<dbReference type="Gene3D" id="3.40.50.1260">
    <property type="entry name" value="Phosphoglycerate kinase, N-terminal domain"/>
    <property type="match status" value="2"/>
</dbReference>
<dbReference type="PANTHER" id="PTHR11406">
    <property type="entry name" value="PHOSPHOGLYCERATE KINASE"/>
    <property type="match status" value="1"/>
</dbReference>
<gene>
    <name evidence="14" type="ORF">SAY87_009034</name>
</gene>
<dbReference type="FunFam" id="3.40.50.150:FF:000194">
    <property type="entry name" value="Phosphoglycerate kinase"/>
    <property type="match status" value="1"/>
</dbReference>
<evidence type="ECO:0000256" key="3">
    <source>
        <dbReference type="ARBA" id="ARBA00008982"/>
    </source>
</evidence>
<keyword evidence="11" id="KW-0460">Magnesium</keyword>
<keyword evidence="10" id="KW-0067">ATP-binding</keyword>
<evidence type="ECO:0000256" key="9">
    <source>
        <dbReference type="ARBA" id="ARBA00022777"/>
    </source>
</evidence>
<keyword evidence="8" id="KW-0547">Nucleotide-binding</keyword>
<keyword evidence="9 12" id="KW-0418">Kinase</keyword>
<dbReference type="SUPFAM" id="SSF53335">
    <property type="entry name" value="S-adenosyl-L-methionine-dependent methyltransferases"/>
    <property type="match status" value="1"/>
</dbReference>
<dbReference type="SUPFAM" id="SSF53748">
    <property type="entry name" value="Phosphoglycerate kinase"/>
    <property type="match status" value="1"/>
</dbReference>
<evidence type="ECO:0000256" key="8">
    <source>
        <dbReference type="ARBA" id="ARBA00022741"/>
    </source>
</evidence>
<evidence type="ECO:0000256" key="7">
    <source>
        <dbReference type="ARBA" id="ARBA00022694"/>
    </source>
</evidence>
<evidence type="ECO:0000313" key="15">
    <source>
        <dbReference type="Proteomes" id="UP001345219"/>
    </source>
</evidence>
<evidence type="ECO:0000256" key="2">
    <source>
        <dbReference type="ARBA" id="ARBA00001946"/>
    </source>
</evidence>
<name>A0AAN7JY40_9MYRT</name>